<dbReference type="GO" id="GO:0047134">
    <property type="term" value="F:protein-disulfide reductase [NAD(P)H] activity"/>
    <property type="evidence" value="ECO:0007669"/>
    <property type="project" value="InterPro"/>
</dbReference>
<keyword evidence="4" id="KW-1185">Reference proteome</keyword>
<dbReference type="EMBL" id="JAPQKS010000008">
    <property type="protein sequence ID" value="KAJ5217267.1"/>
    <property type="molecule type" value="Genomic_DNA"/>
</dbReference>
<name>A0A9W9NCD3_9EURO</name>
<protein>
    <submittedName>
        <fullName evidence="3">DUF953 domain protein</fullName>
    </submittedName>
</protein>
<gene>
    <name evidence="3" type="ORF">N7468_010275</name>
</gene>
<dbReference type="AlphaFoldDB" id="A0A9W9NCD3"/>
<evidence type="ECO:0000256" key="1">
    <source>
        <dbReference type="ARBA" id="ARBA00008987"/>
    </source>
</evidence>
<dbReference type="Proteomes" id="UP001150941">
    <property type="component" value="Unassembled WGS sequence"/>
</dbReference>
<comment type="similarity">
    <text evidence="1">Belongs to the thioredoxin family.</text>
</comment>
<proteinExistence type="inferred from homology"/>
<feature type="domain" description="Thioredoxin" evidence="2">
    <location>
        <begin position="22"/>
        <end position="101"/>
    </location>
</feature>
<evidence type="ECO:0000313" key="4">
    <source>
        <dbReference type="Proteomes" id="UP001150941"/>
    </source>
</evidence>
<dbReference type="InterPro" id="IPR010357">
    <property type="entry name" value="TXNDC17_dom"/>
</dbReference>
<sequence length="134" mass="14730">MPIITDFKLPASAKSIPLPEGPHSMLFIAFVSSDDPATGQPWCPDVRAALPHIKAAFAAEETPPVGLVTVGQKPEWKDPDNLYRKTWNVSGIPTLARYQRVNGEVTETGKVTEVEILDSAKFKAFLGDWAKERL</sequence>
<reference evidence="3" key="2">
    <citation type="journal article" date="2023" name="IMA Fungus">
        <title>Comparative genomic study of the Penicillium genus elucidates a diverse pangenome and 15 lateral gene transfer events.</title>
        <authorList>
            <person name="Petersen C."/>
            <person name="Sorensen T."/>
            <person name="Nielsen M.R."/>
            <person name="Sondergaard T.E."/>
            <person name="Sorensen J.L."/>
            <person name="Fitzpatrick D.A."/>
            <person name="Frisvad J.C."/>
            <person name="Nielsen K.L."/>
        </authorList>
    </citation>
    <scope>NUCLEOTIDE SEQUENCE</scope>
    <source>
        <strain evidence="3">IBT 19713</strain>
    </source>
</reference>
<dbReference type="GeneID" id="83206874"/>
<dbReference type="PANTHER" id="PTHR12452">
    <property type="entry name" value="42-9-9 PROTEIN-RELATED"/>
    <property type="match status" value="1"/>
</dbReference>
<accession>A0A9W9NCD3</accession>
<dbReference type="InterPro" id="IPR045108">
    <property type="entry name" value="TXNDC17-like"/>
</dbReference>
<reference evidence="3" key="1">
    <citation type="submission" date="2022-11" db="EMBL/GenBank/DDBJ databases">
        <authorList>
            <person name="Petersen C."/>
        </authorList>
    </citation>
    <scope>NUCLEOTIDE SEQUENCE</scope>
    <source>
        <strain evidence="3">IBT 19713</strain>
    </source>
</reference>
<comment type="caution">
    <text evidence="3">The sequence shown here is derived from an EMBL/GenBank/DDBJ whole genome shotgun (WGS) entry which is preliminary data.</text>
</comment>
<dbReference type="PANTHER" id="PTHR12452:SF0">
    <property type="entry name" value="THIOREDOXIN DOMAIN-CONTAINING PROTEIN 17"/>
    <property type="match status" value="1"/>
</dbReference>
<dbReference type="Gene3D" id="3.40.30.10">
    <property type="entry name" value="Glutaredoxin"/>
    <property type="match status" value="1"/>
</dbReference>
<evidence type="ECO:0000313" key="3">
    <source>
        <dbReference type="EMBL" id="KAJ5217267.1"/>
    </source>
</evidence>
<dbReference type="Pfam" id="PF06110">
    <property type="entry name" value="TXD17-like_Trx"/>
    <property type="match status" value="1"/>
</dbReference>
<dbReference type="OrthoDB" id="78947at2759"/>
<evidence type="ECO:0000259" key="2">
    <source>
        <dbReference type="Pfam" id="PF06110"/>
    </source>
</evidence>
<dbReference type="InterPro" id="IPR036249">
    <property type="entry name" value="Thioredoxin-like_sf"/>
</dbReference>
<dbReference type="SUPFAM" id="SSF52833">
    <property type="entry name" value="Thioredoxin-like"/>
    <property type="match status" value="1"/>
</dbReference>
<dbReference type="GO" id="GO:0005829">
    <property type="term" value="C:cytosol"/>
    <property type="evidence" value="ECO:0007669"/>
    <property type="project" value="TreeGrafter"/>
</dbReference>
<organism evidence="3 4">
    <name type="scientific">Penicillium chermesinum</name>
    <dbReference type="NCBI Taxonomy" id="63820"/>
    <lineage>
        <taxon>Eukaryota</taxon>
        <taxon>Fungi</taxon>
        <taxon>Dikarya</taxon>
        <taxon>Ascomycota</taxon>
        <taxon>Pezizomycotina</taxon>
        <taxon>Eurotiomycetes</taxon>
        <taxon>Eurotiomycetidae</taxon>
        <taxon>Eurotiales</taxon>
        <taxon>Aspergillaceae</taxon>
        <taxon>Penicillium</taxon>
    </lineage>
</organism>
<dbReference type="RefSeq" id="XP_058326138.1">
    <property type="nucleotide sequence ID" value="XM_058479570.1"/>
</dbReference>